<name>A0ABQ7A6P6_BRACR</name>
<dbReference type="EMBL" id="QGKV02002055">
    <property type="protein sequence ID" value="KAF3493343.1"/>
    <property type="molecule type" value="Genomic_DNA"/>
</dbReference>
<accession>A0ABQ7A6P6</accession>
<dbReference type="Proteomes" id="UP000266723">
    <property type="component" value="Unassembled WGS sequence"/>
</dbReference>
<feature type="compositionally biased region" description="Basic and acidic residues" evidence="1">
    <location>
        <begin position="275"/>
        <end position="284"/>
    </location>
</feature>
<feature type="region of interest" description="Disordered" evidence="1">
    <location>
        <begin position="272"/>
        <end position="325"/>
    </location>
</feature>
<gene>
    <name evidence="2" type="ORF">DY000_02053652</name>
</gene>
<evidence type="ECO:0000313" key="3">
    <source>
        <dbReference type="Proteomes" id="UP000266723"/>
    </source>
</evidence>
<reference evidence="2 3" key="1">
    <citation type="journal article" date="2020" name="BMC Genomics">
        <title>Intraspecific diversification of the crop wild relative Brassica cretica Lam. using demographic model selection.</title>
        <authorList>
            <person name="Kioukis A."/>
            <person name="Michalopoulou V.A."/>
            <person name="Briers L."/>
            <person name="Pirintsos S."/>
            <person name="Studholme D.J."/>
            <person name="Pavlidis P."/>
            <person name="Sarris P.F."/>
        </authorList>
    </citation>
    <scope>NUCLEOTIDE SEQUENCE [LARGE SCALE GENOMIC DNA]</scope>
    <source>
        <strain evidence="3">cv. PFS-1207/04</strain>
    </source>
</reference>
<sequence>MRRSILSWVNTCNPNNGSGSKTGPFLPPGQFRLGPSKIVSAPAIQAQGRISIAASPILPDLKRINPTASGPTRLTKVLLPRSCPIDLEGISKGSTKATGAISTTAHIQSISRVVHVRRTECDVVLSPTRSEHEALKSFRFQRRIIRDYEFLHDVRRYLRVVRRRIGLHASTKCLVPPGEGMSKIPVFTQLLPNTELLHTRVRLCATEVLRQEEGSRLSLQCKYELKNSCFRAGQQITYSRLQQIQVIFTSQTYESCHPSTCKARVLNLPRPKKNREKEILERRPVHAKPKGPTTDKSMLMPTEASNVSPSGLAPTGENYFRPRAP</sequence>
<proteinExistence type="predicted"/>
<comment type="caution">
    <text evidence="2">The sequence shown here is derived from an EMBL/GenBank/DDBJ whole genome shotgun (WGS) entry which is preliminary data.</text>
</comment>
<protein>
    <submittedName>
        <fullName evidence="2">Uncharacterized protein</fullName>
    </submittedName>
</protein>
<evidence type="ECO:0000313" key="2">
    <source>
        <dbReference type="EMBL" id="KAF3493343.1"/>
    </source>
</evidence>
<organism evidence="2 3">
    <name type="scientific">Brassica cretica</name>
    <name type="common">Mustard</name>
    <dbReference type="NCBI Taxonomy" id="69181"/>
    <lineage>
        <taxon>Eukaryota</taxon>
        <taxon>Viridiplantae</taxon>
        <taxon>Streptophyta</taxon>
        <taxon>Embryophyta</taxon>
        <taxon>Tracheophyta</taxon>
        <taxon>Spermatophyta</taxon>
        <taxon>Magnoliopsida</taxon>
        <taxon>eudicotyledons</taxon>
        <taxon>Gunneridae</taxon>
        <taxon>Pentapetalae</taxon>
        <taxon>rosids</taxon>
        <taxon>malvids</taxon>
        <taxon>Brassicales</taxon>
        <taxon>Brassicaceae</taxon>
        <taxon>Brassiceae</taxon>
        <taxon>Brassica</taxon>
    </lineage>
</organism>
<evidence type="ECO:0000256" key="1">
    <source>
        <dbReference type="SAM" id="MobiDB-lite"/>
    </source>
</evidence>
<keyword evidence="3" id="KW-1185">Reference proteome</keyword>